<dbReference type="Proteomes" id="UP000050277">
    <property type="component" value="Unassembled WGS sequence"/>
</dbReference>
<evidence type="ECO:0000313" key="1">
    <source>
        <dbReference type="EMBL" id="KPL87567.1"/>
    </source>
</evidence>
<dbReference type="EMBL" id="LGKP01000018">
    <property type="protein sequence ID" value="KPL87567.1"/>
    <property type="molecule type" value="Genomic_DNA"/>
</dbReference>
<evidence type="ECO:0000313" key="2">
    <source>
        <dbReference type="Proteomes" id="UP000050277"/>
    </source>
</evidence>
<keyword evidence="2" id="KW-1185">Reference proteome</keyword>
<proteinExistence type="predicted"/>
<gene>
    <name evidence="1" type="ORF">SE18_10940</name>
</gene>
<name>A0A0P6YDG1_9CHLR</name>
<sequence>MRILMPANRHSQKPKHSIPPSTILAYPSTLTLKPGDLEAWSERVSDYITTIHDRAATVGLRLKYMANESTNFDTPIGIWYVLNGNEIVLEGTEVEAYDYIEAIIEDKVIRS</sequence>
<protein>
    <submittedName>
        <fullName evidence="1">Uncharacterized protein</fullName>
    </submittedName>
</protein>
<dbReference type="AlphaFoldDB" id="A0A0P6YDG1"/>
<comment type="caution">
    <text evidence="1">The sequence shown here is derived from an EMBL/GenBank/DDBJ whole genome shotgun (WGS) entry which is preliminary data.</text>
</comment>
<accession>A0A0P6YDG1</accession>
<reference evidence="1 2" key="1">
    <citation type="submission" date="2015-07" db="EMBL/GenBank/DDBJ databases">
        <title>Whole genome sequence of Herpetosiphon geysericola DSM 7119.</title>
        <authorList>
            <person name="Hemp J."/>
            <person name="Ward L.M."/>
            <person name="Pace L.A."/>
            <person name="Fischer W.W."/>
        </authorList>
    </citation>
    <scope>NUCLEOTIDE SEQUENCE [LARGE SCALE GENOMIC DNA]</scope>
    <source>
        <strain evidence="1 2">DSM 7119</strain>
    </source>
</reference>
<organism evidence="1 2">
    <name type="scientific">Herpetosiphon geysericola</name>
    <dbReference type="NCBI Taxonomy" id="70996"/>
    <lineage>
        <taxon>Bacteria</taxon>
        <taxon>Bacillati</taxon>
        <taxon>Chloroflexota</taxon>
        <taxon>Chloroflexia</taxon>
        <taxon>Herpetosiphonales</taxon>
        <taxon>Herpetosiphonaceae</taxon>
        <taxon>Herpetosiphon</taxon>
    </lineage>
</organism>